<protein>
    <recommendedName>
        <fullName evidence="6">Polyhydroxyalkanoate synthesis regulator</fullName>
    </recommendedName>
</protein>
<accession>A0A423UN77</accession>
<evidence type="ECO:0000313" key="5">
    <source>
        <dbReference type="Proteomes" id="UP000462865"/>
    </source>
</evidence>
<evidence type="ECO:0008006" key="6">
    <source>
        <dbReference type="Google" id="ProtNLM"/>
    </source>
</evidence>
<reference evidence="3" key="2">
    <citation type="journal article" date="2019" name="Int. J. Syst. Evol. Microbiol.">
        <title>Gordonibacter faecihominis is a later heterotypic synonym of Gordonibacter urolithinfaciens.</title>
        <authorList>
            <person name="Danylec N."/>
            <person name="Stoll D.A."/>
            <person name="Huch M."/>
        </authorList>
    </citation>
    <scope>NUCLEOTIDE SEQUENCE</scope>
    <source>
        <strain evidence="3">DSM 27213</strain>
    </source>
</reference>
<dbReference type="Proteomes" id="UP000285258">
    <property type="component" value="Unassembled WGS sequence"/>
</dbReference>
<dbReference type="AlphaFoldDB" id="A0A423UN77"/>
<reference evidence="3" key="3">
    <citation type="journal article" date="2019" name="Microbiol. Resour. Announc.">
        <title>Draft Genome Sequences of Type Strains of Gordonibacter faecihominis, Paraeggerthella hongkongensis, Parvibacter caecicola,Slackia equolifaciens, Slackia faecicanis, and Slackia isoflavoniconvertens.</title>
        <authorList>
            <person name="Danylec N."/>
            <person name="Stoll D.A."/>
            <person name="Dotsch A."/>
            <person name="Huch M."/>
        </authorList>
    </citation>
    <scope>NUCLEOTIDE SEQUENCE</scope>
    <source>
        <strain evidence="3">DSM 27213</strain>
    </source>
</reference>
<reference evidence="4" key="1">
    <citation type="submission" date="2018-05" db="EMBL/GenBank/DDBJ databases">
        <title>Genome Sequencing of selected type strains of the family Eggerthellaceae.</title>
        <authorList>
            <person name="Danylec N."/>
            <person name="Stoll D.A."/>
            <person name="Doetsch A."/>
            <person name="Huch M."/>
        </authorList>
    </citation>
    <scope>NUCLEOTIDE SEQUENCE [LARGE SCALE GENOMIC DNA]</scope>
    <source>
        <strain evidence="4">DSM 27213</strain>
    </source>
</reference>
<reference evidence="2 5" key="4">
    <citation type="journal article" date="2019" name="Nat. Med.">
        <title>A library of human gut bacterial isolates paired with longitudinal multiomics data enables mechanistic microbiome research.</title>
        <authorList>
            <person name="Poyet M."/>
            <person name="Groussin M."/>
            <person name="Gibbons S.M."/>
            <person name="Avila-Pacheco J."/>
            <person name="Jiang X."/>
            <person name="Kearney S.M."/>
            <person name="Perrotta A.R."/>
            <person name="Berdy B."/>
            <person name="Zhao S."/>
            <person name="Lieberman T.D."/>
            <person name="Swanson P.K."/>
            <person name="Smith M."/>
            <person name="Roesemann S."/>
            <person name="Alexander J.E."/>
            <person name="Rich S.A."/>
            <person name="Livny J."/>
            <person name="Vlamakis H."/>
            <person name="Clish C."/>
            <person name="Bullock K."/>
            <person name="Deik A."/>
            <person name="Scott J."/>
            <person name="Pierce K.A."/>
            <person name="Xavier R.J."/>
            <person name="Alm E.J."/>
        </authorList>
    </citation>
    <scope>NUCLEOTIDE SEQUENCE [LARGE SCALE GENOMIC DNA]</scope>
    <source>
        <strain evidence="2 5">BIOML-A1</strain>
    </source>
</reference>
<gene>
    <name evidence="3" type="ORF">DMP12_03050</name>
    <name evidence="2" type="ORF">GKG38_02360</name>
</gene>
<evidence type="ECO:0000313" key="2">
    <source>
        <dbReference type="EMBL" id="MSA93924.1"/>
    </source>
</evidence>
<sequence>MATIGDGFKDIFLAGIGAMAITAEKSKDLVDQLISKGELTVDQGKQINTELKHKAEDVASTLRYDALEARMAAMTPEERAAFAAKAAEIAAKQSAQAPVATPAEGAPAAKAEVGDASPVETSAAKSAAVEIPIEGGSPASPQTPGA</sequence>
<feature type="compositionally biased region" description="Low complexity" evidence="1">
    <location>
        <begin position="93"/>
        <end position="111"/>
    </location>
</feature>
<feature type="region of interest" description="Disordered" evidence="1">
    <location>
        <begin position="93"/>
        <end position="146"/>
    </location>
</feature>
<proteinExistence type="predicted"/>
<dbReference type="Proteomes" id="UP000462865">
    <property type="component" value="Unassembled WGS sequence"/>
</dbReference>
<name>A0A423UN77_9ACTN</name>
<evidence type="ECO:0000313" key="3">
    <source>
        <dbReference type="EMBL" id="ROT91634.1"/>
    </source>
</evidence>
<organism evidence="3 4">
    <name type="scientific">Gordonibacter urolithinfaciens</name>
    <dbReference type="NCBI Taxonomy" id="1335613"/>
    <lineage>
        <taxon>Bacteria</taxon>
        <taxon>Bacillati</taxon>
        <taxon>Actinomycetota</taxon>
        <taxon>Coriobacteriia</taxon>
        <taxon>Eggerthellales</taxon>
        <taxon>Eggerthellaceae</taxon>
        <taxon>Gordonibacter</taxon>
    </lineage>
</organism>
<dbReference type="EMBL" id="WKZA01000005">
    <property type="protein sequence ID" value="MSA93924.1"/>
    <property type="molecule type" value="Genomic_DNA"/>
</dbReference>
<dbReference type="RefSeq" id="WP_096227885.1">
    <property type="nucleotide sequence ID" value="NZ_CP168029.1"/>
</dbReference>
<dbReference type="EMBL" id="QIBW01000002">
    <property type="protein sequence ID" value="ROT91634.1"/>
    <property type="molecule type" value="Genomic_DNA"/>
</dbReference>
<comment type="caution">
    <text evidence="3">The sequence shown here is derived from an EMBL/GenBank/DDBJ whole genome shotgun (WGS) entry which is preliminary data.</text>
</comment>
<evidence type="ECO:0000313" key="4">
    <source>
        <dbReference type="Proteomes" id="UP000285258"/>
    </source>
</evidence>
<evidence type="ECO:0000256" key="1">
    <source>
        <dbReference type="SAM" id="MobiDB-lite"/>
    </source>
</evidence>